<sequence length="164" mass="18110">MNSSTSSALPPYAVSGIQPLRVNEEGRHVEYRGHQLIGTPPVAAVFARVPETFLPVTEGEPLRREEFCAALDVSSRDGLAWIVGLGDAVKSMVDSGGDFVDDDLIEEALAAQPDVVEVYHVDREVFDVVLARFLRADEMFARWLDAITAAHREFARRLGVELPY</sequence>
<name>A0A1C4YA90_9ACTN</name>
<protein>
    <submittedName>
        <fullName evidence="1">Uncharacterized protein</fullName>
    </submittedName>
</protein>
<keyword evidence="2" id="KW-1185">Reference proteome</keyword>
<gene>
    <name evidence="1" type="ORF">GA0070607_6484</name>
</gene>
<accession>A0A1C4YA90</accession>
<dbReference type="AlphaFoldDB" id="A0A1C4YA90"/>
<organism evidence="1 2">
    <name type="scientific">Micromonospora coriariae</name>
    <dbReference type="NCBI Taxonomy" id="285665"/>
    <lineage>
        <taxon>Bacteria</taxon>
        <taxon>Bacillati</taxon>
        <taxon>Actinomycetota</taxon>
        <taxon>Actinomycetes</taxon>
        <taxon>Micromonosporales</taxon>
        <taxon>Micromonosporaceae</taxon>
        <taxon>Micromonospora</taxon>
    </lineage>
</organism>
<proteinExistence type="predicted"/>
<reference evidence="2" key="1">
    <citation type="submission" date="2016-06" db="EMBL/GenBank/DDBJ databases">
        <authorList>
            <person name="Varghese N."/>
            <person name="Submissions Spin"/>
        </authorList>
    </citation>
    <scope>NUCLEOTIDE SEQUENCE [LARGE SCALE GENOMIC DNA]</scope>
    <source>
        <strain evidence="2">DSM 44875</strain>
    </source>
</reference>
<dbReference type="OrthoDB" id="3364268at2"/>
<evidence type="ECO:0000313" key="2">
    <source>
        <dbReference type="Proteomes" id="UP000198243"/>
    </source>
</evidence>
<dbReference type="EMBL" id="LT607412">
    <property type="protein sequence ID" value="SCF17615.1"/>
    <property type="molecule type" value="Genomic_DNA"/>
</dbReference>
<evidence type="ECO:0000313" key="1">
    <source>
        <dbReference type="EMBL" id="SCF17615.1"/>
    </source>
</evidence>
<dbReference type="Proteomes" id="UP000198243">
    <property type="component" value="Chromosome I"/>
</dbReference>
<dbReference type="RefSeq" id="WP_089021529.1">
    <property type="nucleotide sequence ID" value="NZ_LT607412.1"/>
</dbReference>